<feature type="binding site" evidence="9">
    <location>
        <position position="10"/>
    </location>
    <ligand>
        <name>S-adenosyl-L-methionine</name>
        <dbReference type="ChEBI" id="CHEBI:59789"/>
    </ligand>
</feature>
<dbReference type="GO" id="GO:0032259">
    <property type="term" value="P:methylation"/>
    <property type="evidence" value="ECO:0007669"/>
    <property type="project" value="UniProtKB-KW"/>
</dbReference>
<dbReference type="EC" id="2.1.1.314" evidence="4"/>
<feature type="binding site" evidence="9">
    <location>
        <position position="227"/>
    </location>
    <ligand>
        <name>S-adenosyl-L-methionine</name>
        <dbReference type="ChEBI" id="CHEBI:59789"/>
    </ligand>
</feature>
<protein>
    <recommendedName>
        <fullName evidence="4">diphthine methyl ester synthase</fullName>
        <ecNumber evidence="4">2.1.1.314</ecNumber>
    </recommendedName>
</protein>
<evidence type="ECO:0000256" key="7">
    <source>
        <dbReference type="ARBA" id="ARBA00022691"/>
    </source>
</evidence>
<dbReference type="InterPro" id="IPR014777">
    <property type="entry name" value="4pyrrole_Mease_sub1"/>
</dbReference>
<organism evidence="11">
    <name type="scientific">Percolomonas cosmopolitus</name>
    <dbReference type="NCBI Taxonomy" id="63605"/>
    <lineage>
        <taxon>Eukaryota</taxon>
        <taxon>Discoba</taxon>
        <taxon>Heterolobosea</taxon>
        <taxon>Tetramitia</taxon>
        <taxon>Eutetramitia</taxon>
        <taxon>Percolomonadidae</taxon>
        <taxon>Percolomonas</taxon>
    </lineage>
</organism>
<dbReference type="Pfam" id="PF00590">
    <property type="entry name" value="TP_methylase"/>
    <property type="match status" value="1"/>
</dbReference>
<dbReference type="PANTHER" id="PTHR10882:SF0">
    <property type="entry name" value="DIPHTHINE METHYL ESTER SYNTHASE"/>
    <property type="match status" value="1"/>
</dbReference>
<dbReference type="InterPro" id="IPR014776">
    <property type="entry name" value="4pyrrole_Mease_sub2"/>
</dbReference>
<evidence type="ECO:0000256" key="8">
    <source>
        <dbReference type="ARBA" id="ARBA00048752"/>
    </source>
</evidence>
<comment type="pathway">
    <text evidence="2">Protein modification; peptidyl-diphthamide biosynthesis.</text>
</comment>
<dbReference type="Gene3D" id="3.40.1010.10">
    <property type="entry name" value="Cobalt-precorrin-4 Transmethylase, Domain 1"/>
    <property type="match status" value="1"/>
</dbReference>
<keyword evidence="7 9" id="KW-0949">S-adenosyl-L-methionine</keyword>
<name>A0A7S1PJ69_9EUKA</name>
<dbReference type="HAMAP" id="MF_01084">
    <property type="entry name" value="Diphthine_synth"/>
    <property type="match status" value="1"/>
</dbReference>
<evidence type="ECO:0000256" key="3">
    <source>
        <dbReference type="ARBA" id="ARBA00006729"/>
    </source>
</evidence>
<comment type="catalytic activity">
    <reaction evidence="8">
        <text>2-[(3S)-amino-3-carboxypropyl]-L-histidyl-[translation elongation factor 2] + 4 S-adenosyl-L-methionine = diphthine methyl ester-[translation elongation factor 2] + 4 S-adenosyl-L-homocysteine + 3 H(+)</text>
        <dbReference type="Rhea" id="RHEA:42652"/>
        <dbReference type="Rhea" id="RHEA-COMP:9749"/>
        <dbReference type="Rhea" id="RHEA-COMP:10173"/>
        <dbReference type="ChEBI" id="CHEBI:15378"/>
        <dbReference type="ChEBI" id="CHEBI:57856"/>
        <dbReference type="ChEBI" id="CHEBI:59789"/>
        <dbReference type="ChEBI" id="CHEBI:73995"/>
        <dbReference type="ChEBI" id="CHEBI:79005"/>
        <dbReference type="EC" id="2.1.1.314"/>
    </reaction>
</comment>
<evidence type="ECO:0000256" key="6">
    <source>
        <dbReference type="ARBA" id="ARBA00022679"/>
    </source>
</evidence>
<comment type="similarity">
    <text evidence="3">Belongs to the diphthine synthase family.</text>
</comment>
<feature type="domain" description="Tetrapyrrole methylase" evidence="10">
    <location>
        <begin position="3"/>
        <end position="183"/>
    </location>
</feature>
<dbReference type="PIRSF" id="PIRSF036432">
    <property type="entry name" value="Diphthine_synth"/>
    <property type="match status" value="1"/>
</dbReference>
<evidence type="ECO:0000259" key="10">
    <source>
        <dbReference type="Pfam" id="PF00590"/>
    </source>
</evidence>
<reference evidence="11" key="1">
    <citation type="submission" date="2021-01" db="EMBL/GenBank/DDBJ databases">
        <authorList>
            <person name="Corre E."/>
            <person name="Pelletier E."/>
            <person name="Niang G."/>
            <person name="Scheremetjew M."/>
            <person name="Finn R."/>
            <person name="Kale V."/>
            <person name="Holt S."/>
            <person name="Cochrane G."/>
            <person name="Meng A."/>
            <person name="Brown T."/>
            <person name="Cohen L."/>
        </authorList>
    </citation>
    <scope>NUCLEOTIDE SEQUENCE</scope>
    <source>
        <strain evidence="11">WS</strain>
    </source>
</reference>
<evidence type="ECO:0000256" key="9">
    <source>
        <dbReference type="PIRSR" id="PIRSR036432-1"/>
    </source>
</evidence>
<feature type="binding site" evidence="9">
    <location>
        <position position="89"/>
    </location>
    <ligand>
        <name>S-adenosyl-L-methionine</name>
        <dbReference type="ChEBI" id="CHEBI:59789"/>
    </ligand>
</feature>
<comment type="function">
    <text evidence="1">S-adenosyl-L-methionine-dependent methyltransferase that catalyzes four methylations of the modified target histidine residue in translation elongation factor 2 (EF-2), to form an intermediate called diphthine methyl ester. The four successive methylation reactions represent the second step of diphthamide biosynthesis.</text>
</comment>
<dbReference type="GO" id="GO:0017183">
    <property type="term" value="P:protein histidyl modification to diphthamide"/>
    <property type="evidence" value="ECO:0007669"/>
    <property type="project" value="UniProtKB-UniPathway"/>
</dbReference>
<dbReference type="SUPFAM" id="SSF53790">
    <property type="entry name" value="Tetrapyrrole methylase"/>
    <property type="match status" value="1"/>
</dbReference>
<feature type="binding site" evidence="9">
    <location>
        <position position="252"/>
    </location>
    <ligand>
        <name>S-adenosyl-L-methionine</name>
        <dbReference type="ChEBI" id="CHEBI:59789"/>
    </ligand>
</feature>
<evidence type="ECO:0000256" key="2">
    <source>
        <dbReference type="ARBA" id="ARBA00005156"/>
    </source>
</evidence>
<evidence type="ECO:0000256" key="4">
    <source>
        <dbReference type="ARBA" id="ARBA00011927"/>
    </source>
</evidence>
<proteinExistence type="inferred from homology"/>
<dbReference type="CDD" id="cd11647">
    <property type="entry name" value="DHP5_DphB"/>
    <property type="match status" value="1"/>
</dbReference>
<sequence>MVLFLIGLGLGSPEDITLRGLKALKKCQHIFLEAYTSRLPQELQALEKEWDLPENSIQEAWREDVEQHCEEKILEPAKDENVALMVVGDPFGATTHTDIVVRAREMGIKVEVIHNVTIMSAVACCGLQLYRFGQTVSIPFFEDNWKPTSFYEKTAENFKIGLQTLCLLDIKTREQTVENLMRGNDIFEPPRFMTVNQAIDQFLEAEKELGLGVIDEKNTLCVGLARVGQVDEQIAYGTFEAVRKVDFGRELHSFIVIAGEDSMDEIEKEFLEHYRVGEKVEQVKEENDEGEE</sequence>
<dbReference type="InterPro" id="IPR000878">
    <property type="entry name" value="4pyrrol_Mease"/>
</dbReference>
<dbReference type="GO" id="GO:0141133">
    <property type="term" value="F:diphthine methyl ester synthase activity"/>
    <property type="evidence" value="ECO:0007669"/>
    <property type="project" value="UniProtKB-EC"/>
</dbReference>
<evidence type="ECO:0000256" key="1">
    <source>
        <dbReference type="ARBA" id="ARBA00004006"/>
    </source>
</evidence>
<evidence type="ECO:0000313" key="11">
    <source>
        <dbReference type="EMBL" id="CAD9085967.1"/>
    </source>
</evidence>
<dbReference type="Gene3D" id="3.30.950.10">
    <property type="entry name" value="Methyltransferase, Cobalt-precorrin-4 Transmethylase, Domain 2"/>
    <property type="match status" value="1"/>
</dbReference>
<feature type="binding site" evidence="9">
    <location>
        <position position="168"/>
    </location>
    <ligand>
        <name>S-adenosyl-L-methionine</name>
        <dbReference type="ChEBI" id="CHEBI:59789"/>
    </ligand>
</feature>
<accession>A0A7S1PJ69</accession>
<feature type="binding site" evidence="9">
    <location>
        <position position="92"/>
    </location>
    <ligand>
        <name>S-adenosyl-L-methionine</name>
        <dbReference type="ChEBI" id="CHEBI:59789"/>
    </ligand>
</feature>
<dbReference type="InterPro" id="IPR035996">
    <property type="entry name" value="4pyrrol_Methylase_sf"/>
</dbReference>
<evidence type="ECO:0000256" key="5">
    <source>
        <dbReference type="ARBA" id="ARBA00022603"/>
    </source>
</evidence>
<feature type="binding site" evidence="9">
    <location>
        <begin position="117"/>
        <end position="118"/>
    </location>
    <ligand>
        <name>S-adenosyl-L-methionine</name>
        <dbReference type="ChEBI" id="CHEBI:59789"/>
    </ligand>
</feature>
<dbReference type="UniPathway" id="UPA00559"/>
<gene>
    <name evidence="11" type="ORF">PCOS0759_LOCUS9221</name>
</gene>
<keyword evidence="6" id="KW-0808">Transferase</keyword>
<keyword evidence="5" id="KW-0489">Methyltransferase</keyword>
<dbReference type="AlphaFoldDB" id="A0A7S1PJ69"/>
<dbReference type="InterPro" id="IPR004551">
    <property type="entry name" value="Dphthn_synthase"/>
</dbReference>
<dbReference type="NCBIfam" id="TIGR00522">
    <property type="entry name" value="dph5"/>
    <property type="match status" value="1"/>
</dbReference>
<dbReference type="EMBL" id="HBGD01011196">
    <property type="protein sequence ID" value="CAD9085967.1"/>
    <property type="molecule type" value="Transcribed_RNA"/>
</dbReference>
<dbReference type="FunFam" id="3.30.950.10:FF:000004">
    <property type="entry name" value="Diphthine synthase putative"/>
    <property type="match status" value="1"/>
</dbReference>
<dbReference type="PANTHER" id="PTHR10882">
    <property type="entry name" value="DIPHTHINE SYNTHASE"/>
    <property type="match status" value="1"/>
</dbReference>